<accession>A0A5C5WJE1</accession>
<protein>
    <submittedName>
        <fullName evidence="1">Uncharacterized protein</fullName>
    </submittedName>
</protein>
<proteinExistence type="predicted"/>
<reference evidence="1 2" key="1">
    <citation type="submission" date="2019-02" db="EMBL/GenBank/DDBJ databases">
        <title>Deep-cultivation of Planctomycetes and their phenomic and genomic characterization uncovers novel biology.</title>
        <authorList>
            <person name="Wiegand S."/>
            <person name="Jogler M."/>
            <person name="Boedeker C."/>
            <person name="Pinto D."/>
            <person name="Vollmers J."/>
            <person name="Rivas-Marin E."/>
            <person name="Kohn T."/>
            <person name="Peeters S.H."/>
            <person name="Heuer A."/>
            <person name="Rast P."/>
            <person name="Oberbeckmann S."/>
            <person name="Bunk B."/>
            <person name="Jeske O."/>
            <person name="Meyerdierks A."/>
            <person name="Storesund J.E."/>
            <person name="Kallscheuer N."/>
            <person name="Luecker S."/>
            <person name="Lage O.M."/>
            <person name="Pohl T."/>
            <person name="Merkel B.J."/>
            <person name="Hornburger P."/>
            <person name="Mueller R.-W."/>
            <person name="Bruemmer F."/>
            <person name="Labrenz M."/>
            <person name="Spormann A.M."/>
            <person name="Op Den Camp H."/>
            <person name="Overmann J."/>
            <person name="Amann R."/>
            <person name="Jetten M.S.M."/>
            <person name="Mascher T."/>
            <person name="Medema M.H."/>
            <person name="Devos D.P."/>
            <person name="Kaster A.-K."/>
            <person name="Ovreas L."/>
            <person name="Rohde M."/>
            <person name="Galperin M.Y."/>
            <person name="Jogler C."/>
        </authorList>
    </citation>
    <scope>NUCLEOTIDE SEQUENCE [LARGE SCALE GENOMIC DNA]</scope>
    <source>
        <strain evidence="1 2">Pla22</strain>
    </source>
</reference>
<sequence>MRDCERITFAVRVVAQDVKVDGPVFGDSEGTGVIHGKDRIVHRCDR</sequence>
<evidence type="ECO:0000313" key="2">
    <source>
        <dbReference type="Proteomes" id="UP000316598"/>
    </source>
</evidence>
<comment type="caution">
    <text evidence="1">The sequence shown here is derived from an EMBL/GenBank/DDBJ whole genome shotgun (WGS) entry which is preliminary data.</text>
</comment>
<dbReference type="AlphaFoldDB" id="A0A5C5WJE1"/>
<dbReference type="Proteomes" id="UP000316598">
    <property type="component" value="Unassembled WGS sequence"/>
</dbReference>
<dbReference type="EMBL" id="SJPI01000002">
    <property type="protein sequence ID" value="TWT50141.1"/>
    <property type="molecule type" value="Genomic_DNA"/>
</dbReference>
<evidence type="ECO:0000313" key="1">
    <source>
        <dbReference type="EMBL" id="TWT50141.1"/>
    </source>
</evidence>
<name>A0A5C5WJE1_9BACT</name>
<gene>
    <name evidence="1" type="ORF">Pla22_28810</name>
</gene>
<organism evidence="1 2">
    <name type="scientific">Rubripirellula amarantea</name>
    <dbReference type="NCBI Taxonomy" id="2527999"/>
    <lineage>
        <taxon>Bacteria</taxon>
        <taxon>Pseudomonadati</taxon>
        <taxon>Planctomycetota</taxon>
        <taxon>Planctomycetia</taxon>
        <taxon>Pirellulales</taxon>
        <taxon>Pirellulaceae</taxon>
        <taxon>Rubripirellula</taxon>
    </lineage>
</organism>
<keyword evidence="2" id="KW-1185">Reference proteome</keyword>